<dbReference type="Proteomes" id="UP000832097">
    <property type="component" value="Chromosome"/>
</dbReference>
<keyword evidence="1" id="KW-0812">Transmembrane</keyword>
<feature type="transmembrane region" description="Helical" evidence="1">
    <location>
        <begin position="324"/>
        <end position="345"/>
    </location>
</feature>
<dbReference type="Gene3D" id="1.20.1250.20">
    <property type="entry name" value="MFS general substrate transporter like domains"/>
    <property type="match status" value="1"/>
</dbReference>
<feature type="transmembrane region" description="Helical" evidence="1">
    <location>
        <begin position="85"/>
        <end position="106"/>
    </location>
</feature>
<reference evidence="2 3" key="1">
    <citation type="submission" date="2022-03" db="EMBL/GenBank/DDBJ databases">
        <title>Mucilaginibacter sp. isolated from the gut of Protaetia brevitarsis seulensis larvae.</title>
        <authorList>
            <person name="Won M."/>
            <person name="Kim S.-J."/>
            <person name="Kwon S.-W."/>
        </authorList>
    </citation>
    <scope>NUCLEOTIDE SEQUENCE [LARGE SCALE GENOMIC DNA]</scope>
    <source>
        <strain evidence="2 3">CFWR-12</strain>
    </source>
</reference>
<dbReference type="EMBL" id="CP094528">
    <property type="protein sequence ID" value="UOE44761.1"/>
    <property type="molecule type" value="Genomic_DNA"/>
</dbReference>
<dbReference type="Pfam" id="PF07690">
    <property type="entry name" value="MFS_1"/>
    <property type="match status" value="1"/>
</dbReference>
<feature type="transmembrane region" description="Helical" evidence="1">
    <location>
        <begin position="21"/>
        <end position="45"/>
    </location>
</feature>
<accession>A0ABY4C3L2</accession>
<feature type="transmembrane region" description="Helical" evidence="1">
    <location>
        <begin position="263"/>
        <end position="284"/>
    </location>
</feature>
<feature type="transmembrane region" description="Helical" evidence="1">
    <location>
        <begin position="112"/>
        <end position="133"/>
    </location>
</feature>
<keyword evidence="3" id="KW-1185">Reference proteome</keyword>
<evidence type="ECO:0000256" key="1">
    <source>
        <dbReference type="SAM" id="Phobius"/>
    </source>
</evidence>
<feature type="transmembrane region" description="Helical" evidence="1">
    <location>
        <begin position="357"/>
        <end position="377"/>
    </location>
</feature>
<feature type="transmembrane region" description="Helical" evidence="1">
    <location>
        <begin position="176"/>
        <end position="200"/>
    </location>
</feature>
<feature type="transmembrane region" description="Helical" evidence="1">
    <location>
        <begin position="383"/>
        <end position="403"/>
    </location>
</feature>
<feature type="transmembrane region" description="Helical" evidence="1">
    <location>
        <begin position="51"/>
        <end position="73"/>
    </location>
</feature>
<dbReference type="RefSeq" id="WP_243556815.1">
    <property type="nucleotide sequence ID" value="NZ_CP094528.1"/>
</dbReference>
<keyword evidence="1" id="KW-0472">Membrane</keyword>
<dbReference type="SUPFAM" id="SSF103473">
    <property type="entry name" value="MFS general substrate transporter"/>
    <property type="match status" value="1"/>
</dbReference>
<name>A0ABY4C3L2_9MICO</name>
<keyword evidence="1" id="KW-1133">Transmembrane helix</keyword>
<dbReference type="PANTHER" id="PTHR23534">
    <property type="entry name" value="MFS PERMEASE"/>
    <property type="match status" value="1"/>
</dbReference>
<evidence type="ECO:0000313" key="2">
    <source>
        <dbReference type="EMBL" id="UOE44761.1"/>
    </source>
</evidence>
<dbReference type="PANTHER" id="PTHR23534:SF1">
    <property type="entry name" value="MAJOR FACILITATOR SUPERFAMILY PROTEIN"/>
    <property type="match status" value="1"/>
</dbReference>
<dbReference type="InterPro" id="IPR036259">
    <property type="entry name" value="MFS_trans_sf"/>
</dbReference>
<sequence length="415" mass="40367">MTWEARSVHDVDAARRPPREHVLFAAASIGALANGVAGSAAALLAERVGGGMAVAGLPQAMLVIGTAVAALGISAASRGGRRVRSLAVGAVAAAVGAMIVVGAAIVASFPALLAGSLLFGAGNAAVMLSRYAAAERAQPARRVRALTALLVATSVGAVVGPLLLEPSDRLGQALGLPPLAGCFVLGAAAFVVAAAAFTAVPVPPRADASTGSHEAAPDGAPAASHRRRDTVVGVGVLSLANLVMVLVMTALPMHVLHLHDGGLQVLGVVIALHVAAMFAPAPLSGFVTGRLGAERAAGLAAAVLAGAAVLAAVAPAHLPTVSGAVVVIGLGWNLALVAGSAILARDAVESVRLRREGWGEVGMGVAAAGGGAASGVALQVAGFAGLAIGAGCIAVALLGWAVAARRRPAPASTVD</sequence>
<feature type="transmembrane region" description="Helical" evidence="1">
    <location>
        <begin position="231"/>
        <end position="251"/>
    </location>
</feature>
<feature type="transmembrane region" description="Helical" evidence="1">
    <location>
        <begin position="145"/>
        <end position="164"/>
    </location>
</feature>
<dbReference type="InterPro" id="IPR011701">
    <property type="entry name" value="MFS"/>
</dbReference>
<organism evidence="2 3">
    <name type="scientific">Agromyces larvae</name>
    <dbReference type="NCBI Taxonomy" id="2929802"/>
    <lineage>
        <taxon>Bacteria</taxon>
        <taxon>Bacillati</taxon>
        <taxon>Actinomycetota</taxon>
        <taxon>Actinomycetes</taxon>
        <taxon>Micrococcales</taxon>
        <taxon>Microbacteriaceae</taxon>
        <taxon>Agromyces</taxon>
    </lineage>
</organism>
<evidence type="ECO:0000313" key="3">
    <source>
        <dbReference type="Proteomes" id="UP000832097"/>
    </source>
</evidence>
<proteinExistence type="predicted"/>
<feature type="transmembrane region" description="Helical" evidence="1">
    <location>
        <begin position="296"/>
        <end position="318"/>
    </location>
</feature>
<gene>
    <name evidence="2" type="ORF">MTO99_02935</name>
</gene>
<protein>
    <submittedName>
        <fullName evidence="2">MFS transporter</fullName>
    </submittedName>
</protein>